<comment type="caution">
    <text evidence="2">The sequence shown here is derived from an EMBL/GenBank/DDBJ whole genome shotgun (WGS) entry which is preliminary data.</text>
</comment>
<evidence type="ECO:0000313" key="2">
    <source>
        <dbReference type="EMBL" id="KAL0115658.1"/>
    </source>
</evidence>
<sequence length="192" mass="22501">MNFCKYIVLSAQPAPYAGPCVWGKLVDNNKNEFLNETQEITIFLIFNEKYNWRKVTGKVTGELYTLNFFLVFQFFSFLVFYFYLWFREFKMYLKLFIVMGISWIMELISWSISIDLVPAAVWYLSDITNALQGVIIFIIFVCRKKIKYLLLKRFGGQICGLFCKIPVNNNSIMSSTSTETSRMSMQAINSFN</sequence>
<dbReference type="Gene3D" id="1.20.1070.10">
    <property type="entry name" value="Rhodopsin 7-helix transmembrane proteins"/>
    <property type="match status" value="1"/>
</dbReference>
<feature type="transmembrane region" description="Helical" evidence="1">
    <location>
        <begin position="63"/>
        <end position="86"/>
    </location>
</feature>
<name>A0AAW2FKF3_9HYME</name>
<dbReference type="AlphaFoldDB" id="A0AAW2FKF3"/>
<dbReference type="EMBL" id="JADYXP020000010">
    <property type="protein sequence ID" value="KAL0115658.1"/>
    <property type="molecule type" value="Genomic_DNA"/>
</dbReference>
<protein>
    <recommendedName>
        <fullName evidence="4">7TM GPCR serpentine receptor class x (Srx) domain-containing protein</fullName>
    </recommendedName>
</protein>
<dbReference type="GO" id="GO:0005886">
    <property type="term" value="C:plasma membrane"/>
    <property type="evidence" value="ECO:0007669"/>
    <property type="project" value="TreeGrafter"/>
</dbReference>
<reference evidence="2 3" key="1">
    <citation type="submission" date="2023-03" db="EMBL/GenBank/DDBJ databases">
        <title>High recombination rates correlate with genetic variation in Cardiocondyla obscurior ants.</title>
        <authorList>
            <person name="Errbii M."/>
        </authorList>
    </citation>
    <scope>NUCLEOTIDE SEQUENCE [LARGE SCALE GENOMIC DNA]</scope>
    <source>
        <strain evidence="2">Alpha-2009</strain>
        <tissue evidence="2">Whole body</tissue>
    </source>
</reference>
<evidence type="ECO:0008006" key="4">
    <source>
        <dbReference type="Google" id="ProtNLM"/>
    </source>
</evidence>
<gene>
    <name evidence="2" type="ORF">PUN28_010880</name>
</gene>
<dbReference type="PANTHER" id="PTHR47154">
    <property type="entry name" value="G-PROTEIN COUPLED RECEPTOR MTH-RELATED"/>
    <property type="match status" value="1"/>
</dbReference>
<keyword evidence="1" id="KW-1133">Transmembrane helix</keyword>
<dbReference type="InterPro" id="IPR051384">
    <property type="entry name" value="Mth_GPCR"/>
</dbReference>
<dbReference type="GO" id="GO:0008528">
    <property type="term" value="F:G protein-coupled peptide receptor activity"/>
    <property type="evidence" value="ECO:0007669"/>
    <property type="project" value="TreeGrafter"/>
</dbReference>
<evidence type="ECO:0000256" key="1">
    <source>
        <dbReference type="SAM" id="Phobius"/>
    </source>
</evidence>
<feature type="transmembrane region" description="Helical" evidence="1">
    <location>
        <begin position="93"/>
        <end position="114"/>
    </location>
</feature>
<evidence type="ECO:0000313" key="3">
    <source>
        <dbReference type="Proteomes" id="UP001430953"/>
    </source>
</evidence>
<accession>A0AAW2FKF3</accession>
<keyword evidence="1" id="KW-0812">Transmembrane</keyword>
<proteinExistence type="predicted"/>
<keyword evidence="1" id="KW-0472">Membrane</keyword>
<dbReference type="PANTHER" id="PTHR47154:SF2">
    <property type="entry name" value="G-PROTEIN COUPLED RECEPTOR MTH-RELATED"/>
    <property type="match status" value="1"/>
</dbReference>
<dbReference type="Proteomes" id="UP001430953">
    <property type="component" value="Unassembled WGS sequence"/>
</dbReference>
<feature type="transmembrane region" description="Helical" evidence="1">
    <location>
        <begin position="120"/>
        <end position="142"/>
    </location>
</feature>
<organism evidence="2 3">
    <name type="scientific">Cardiocondyla obscurior</name>
    <dbReference type="NCBI Taxonomy" id="286306"/>
    <lineage>
        <taxon>Eukaryota</taxon>
        <taxon>Metazoa</taxon>
        <taxon>Ecdysozoa</taxon>
        <taxon>Arthropoda</taxon>
        <taxon>Hexapoda</taxon>
        <taxon>Insecta</taxon>
        <taxon>Pterygota</taxon>
        <taxon>Neoptera</taxon>
        <taxon>Endopterygota</taxon>
        <taxon>Hymenoptera</taxon>
        <taxon>Apocrita</taxon>
        <taxon>Aculeata</taxon>
        <taxon>Formicoidea</taxon>
        <taxon>Formicidae</taxon>
        <taxon>Myrmicinae</taxon>
        <taxon>Cardiocondyla</taxon>
    </lineage>
</organism>
<keyword evidence="3" id="KW-1185">Reference proteome</keyword>